<dbReference type="PANTHER" id="PTHR16255:SF1">
    <property type="entry name" value="REQUIRED FOR MEIOTIC NUCLEAR DIVISION PROTEIN 1 HOMOLOG"/>
    <property type="match status" value="1"/>
</dbReference>
<feature type="transmembrane region" description="Helical" evidence="1">
    <location>
        <begin position="255"/>
        <end position="275"/>
    </location>
</feature>
<accession>A0A154BUZ1</accession>
<keyword evidence="4" id="KW-1185">Reference proteome</keyword>
<gene>
    <name evidence="3" type="ORF">AXX12_17445</name>
</gene>
<feature type="domain" description="DUF155" evidence="2">
    <location>
        <begin position="54"/>
        <end position="226"/>
    </location>
</feature>
<name>A0A154BUZ1_ANASB</name>
<dbReference type="OrthoDB" id="5338490at2"/>
<dbReference type="InterPro" id="IPR003734">
    <property type="entry name" value="DUF155"/>
</dbReference>
<dbReference type="AlphaFoldDB" id="A0A154BUZ1"/>
<dbReference type="InterPro" id="IPR051624">
    <property type="entry name" value="RMD1/Sad1-interacting"/>
</dbReference>
<dbReference type="PANTHER" id="PTHR16255">
    <property type="entry name" value="REQUIRED FOR MEIOTIC NUCLEAR DIVISION PROTEIN 1 HOMOLOG"/>
    <property type="match status" value="1"/>
</dbReference>
<evidence type="ECO:0000259" key="2">
    <source>
        <dbReference type="Pfam" id="PF02582"/>
    </source>
</evidence>
<organism evidence="3 4">
    <name type="scientific">Anaerosporomusa subterranea</name>
    <dbReference type="NCBI Taxonomy" id="1794912"/>
    <lineage>
        <taxon>Bacteria</taxon>
        <taxon>Bacillati</taxon>
        <taxon>Bacillota</taxon>
        <taxon>Negativicutes</taxon>
        <taxon>Acetonemataceae</taxon>
        <taxon>Anaerosporomusa</taxon>
    </lineage>
</organism>
<protein>
    <recommendedName>
        <fullName evidence="2">DUF155 domain-containing protein</fullName>
    </recommendedName>
</protein>
<proteinExistence type="predicted"/>
<evidence type="ECO:0000256" key="1">
    <source>
        <dbReference type="SAM" id="Phobius"/>
    </source>
</evidence>
<comment type="caution">
    <text evidence="3">The sequence shown here is derived from an EMBL/GenBank/DDBJ whole genome shotgun (WGS) entry which is preliminary data.</text>
</comment>
<dbReference type="Pfam" id="PF02582">
    <property type="entry name" value="DUF155"/>
    <property type="match status" value="1"/>
</dbReference>
<dbReference type="STRING" id="1794912.AXX12_17445"/>
<evidence type="ECO:0000313" key="3">
    <source>
        <dbReference type="EMBL" id="KYZ77844.1"/>
    </source>
</evidence>
<keyword evidence="1" id="KW-1133">Transmembrane helix</keyword>
<dbReference type="RefSeq" id="WP_066237735.1">
    <property type="nucleotide sequence ID" value="NZ_LSGP01000006.1"/>
</dbReference>
<dbReference type="Proteomes" id="UP000076268">
    <property type="component" value="Unassembled WGS sequence"/>
</dbReference>
<keyword evidence="1" id="KW-0472">Membrane</keyword>
<evidence type="ECO:0000313" key="4">
    <source>
        <dbReference type="Proteomes" id="UP000076268"/>
    </source>
</evidence>
<keyword evidence="1" id="KW-0812">Transmembrane</keyword>
<sequence>MQSEFKAVVLANEIDLNKIAEHFGINRQFRWEETLILAGKSLEGITRQSEGKRVYLYHFGSIVFLNFQHHEMMDVVNYLRKIEKSLTTGAFEYVDDYILETVTDLTEADMPYVSNDRMLIAQEESYHREIVATMLARSVALEKIEVDISRLLDEIEEIVTFLHMGNLNMSDRRLAKLSAKIFGFKLNMVSYIMLLDKPDITWNNAEASRLYDEMGRLFEVSERYQKIRQKAEVLTDITEVFSGLAHASRGTRLEWAVILLIAFEIVLSLLDIFVFK</sequence>
<reference evidence="3 4" key="1">
    <citation type="submission" date="2016-02" db="EMBL/GenBank/DDBJ databases">
        <title>Anaerosporomusa subterraneum gen. nov., sp. nov., a spore-forming obligate anaerobe isolated from saprolite.</title>
        <authorList>
            <person name="Choi J.K."/>
            <person name="Shah M."/>
            <person name="Yee N."/>
        </authorList>
    </citation>
    <scope>NUCLEOTIDE SEQUENCE [LARGE SCALE GENOMIC DNA]</scope>
    <source>
        <strain evidence="3 4">RU4</strain>
    </source>
</reference>
<dbReference type="EMBL" id="LSGP01000006">
    <property type="protein sequence ID" value="KYZ77844.1"/>
    <property type="molecule type" value="Genomic_DNA"/>
</dbReference>